<protein>
    <submittedName>
        <fullName evidence="4">Na+/melibiose symporter-like transporter</fullName>
    </submittedName>
</protein>
<organism evidence="4 5">
    <name type="scientific">Texcoconibacillus texcoconensis</name>
    <dbReference type="NCBI Taxonomy" id="1095777"/>
    <lineage>
        <taxon>Bacteria</taxon>
        <taxon>Bacillati</taxon>
        <taxon>Bacillota</taxon>
        <taxon>Bacilli</taxon>
        <taxon>Bacillales</taxon>
        <taxon>Bacillaceae</taxon>
        <taxon>Texcoconibacillus</taxon>
    </lineage>
</organism>
<accession>A0A840QMW6</accession>
<keyword evidence="5" id="KW-1185">Reference proteome</keyword>
<dbReference type="InterPro" id="IPR048198">
    <property type="entry name" value="YtrI"/>
</dbReference>
<comment type="caution">
    <text evidence="4">The sequence shown here is derived from an EMBL/GenBank/DDBJ whole genome shotgun (WGS) entry which is preliminary data.</text>
</comment>
<evidence type="ECO:0000259" key="3">
    <source>
        <dbReference type="Pfam" id="PF26347"/>
    </source>
</evidence>
<dbReference type="AlphaFoldDB" id="A0A840QMW6"/>
<feature type="coiled-coil region" evidence="1">
    <location>
        <begin position="38"/>
        <end position="72"/>
    </location>
</feature>
<dbReference type="EMBL" id="JACHHB010000003">
    <property type="protein sequence ID" value="MBB5172732.1"/>
    <property type="molecule type" value="Genomic_DNA"/>
</dbReference>
<keyword evidence="1" id="KW-0175">Coiled coil</keyword>
<evidence type="ECO:0000313" key="5">
    <source>
        <dbReference type="Proteomes" id="UP000551878"/>
    </source>
</evidence>
<dbReference type="NCBIfam" id="NF041479">
    <property type="entry name" value="spor_membprot_YtrI"/>
    <property type="match status" value="1"/>
</dbReference>
<dbReference type="InterPro" id="IPR058620">
    <property type="entry name" value="YtrI_C"/>
</dbReference>
<keyword evidence="2" id="KW-0812">Transmembrane</keyword>
<feature type="transmembrane region" description="Helical" evidence="2">
    <location>
        <begin position="12"/>
        <end position="32"/>
    </location>
</feature>
<keyword evidence="2" id="KW-0472">Membrane</keyword>
<evidence type="ECO:0000313" key="4">
    <source>
        <dbReference type="EMBL" id="MBB5172732.1"/>
    </source>
</evidence>
<evidence type="ECO:0000256" key="2">
    <source>
        <dbReference type="SAM" id="Phobius"/>
    </source>
</evidence>
<evidence type="ECO:0000256" key="1">
    <source>
        <dbReference type="SAM" id="Coils"/>
    </source>
</evidence>
<keyword evidence="2" id="KW-1133">Transmembrane helix</keyword>
<dbReference type="RefSeq" id="WP_184663191.1">
    <property type="nucleotide sequence ID" value="NZ_JACHHB010000003.1"/>
</dbReference>
<dbReference type="Proteomes" id="UP000551878">
    <property type="component" value="Unassembled WGS sequence"/>
</dbReference>
<proteinExistence type="predicted"/>
<feature type="domain" description="Sporulation membrane protein YtrI C-terminal" evidence="3">
    <location>
        <begin position="80"/>
        <end position="164"/>
    </location>
</feature>
<dbReference type="Pfam" id="PF26347">
    <property type="entry name" value="YtrI_sporulation"/>
    <property type="match status" value="1"/>
</dbReference>
<name>A0A840QMW6_9BACI</name>
<gene>
    <name evidence="4" type="ORF">HNQ41_000876</name>
</gene>
<sequence>MRIPPFYNDSTWQRFFAGIVVGMIIGWLFFLYNFGNVHEKLVLEINKQKSTIENQEETIDILQRDQEEINEEAKKNLTVQDIKITVVNEEDIKLSELTLHELKANVEHELEIVRNKNIETVANTKELLLKAVENKTFVVNENRYKLNIEQLFLFTTLEIFVRIEEDS</sequence>
<reference evidence="4 5" key="1">
    <citation type="submission" date="2020-08" db="EMBL/GenBank/DDBJ databases">
        <title>Genomic Encyclopedia of Type Strains, Phase IV (KMG-IV): sequencing the most valuable type-strain genomes for metagenomic binning, comparative biology and taxonomic classification.</title>
        <authorList>
            <person name="Goeker M."/>
        </authorList>
    </citation>
    <scope>NUCLEOTIDE SEQUENCE [LARGE SCALE GENOMIC DNA]</scope>
    <source>
        <strain evidence="4 5">DSM 24696</strain>
    </source>
</reference>